<comment type="caution">
    <text evidence="1">The sequence shown here is derived from an EMBL/GenBank/DDBJ whole genome shotgun (WGS) entry which is preliminary data.</text>
</comment>
<evidence type="ECO:0000313" key="1">
    <source>
        <dbReference type="EMBL" id="MFH4975253.1"/>
    </source>
</evidence>
<accession>A0ABD6EEF9</accession>
<evidence type="ECO:0000313" key="2">
    <source>
        <dbReference type="Proteomes" id="UP001608902"/>
    </source>
</evidence>
<protein>
    <submittedName>
        <fullName evidence="1">Uncharacterized protein</fullName>
    </submittedName>
</protein>
<dbReference type="EMBL" id="JBGFUD010000796">
    <property type="protein sequence ID" value="MFH4975253.1"/>
    <property type="molecule type" value="Genomic_DNA"/>
</dbReference>
<organism evidence="1 2">
    <name type="scientific">Gnathostoma spinigerum</name>
    <dbReference type="NCBI Taxonomy" id="75299"/>
    <lineage>
        <taxon>Eukaryota</taxon>
        <taxon>Metazoa</taxon>
        <taxon>Ecdysozoa</taxon>
        <taxon>Nematoda</taxon>
        <taxon>Chromadorea</taxon>
        <taxon>Rhabditida</taxon>
        <taxon>Spirurina</taxon>
        <taxon>Gnathostomatomorpha</taxon>
        <taxon>Gnathostomatoidea</taxon>
        <taxon>Gnathostomatidae</taxon>
        <taxon>Gnathostoma</taxon>
    </lineage>
</organism>
<gene>
    <name evidence="1" type="ORF">AB6A40_001962</name>
</gene>
<dbReference type="Proteomes" id="UP001608902">
    <property type="component" value="Unassembled WGS sequence"/>
</dbReference>
<keyword evidence="2" id="KW-1185">Reference proteome</keyword>
<dbReference type="AlphaFoldDB" id="A0ABD6EEF9"/>
<sequence>MWVLPIRIKRLLRFTDLIPYHLADTDEKCSGAVNYFRKCYCVQPAALTLWLTKNLPIYIAPRVPLNS</sequence>
<reference evidence="1 2" key="1">
    <citation type="submission" date="2024-08" db="EMBL/GenBank/DDBJ databases">
        <title>Gnathostoma spinigerum genome.</title>
        <authorList>
            <person name="Gonzalez-Bertolin B."/>
            <person name="Monzon S."/>
            <person name="Zaballos A."/>
            <person name="Jimenez P."/>
            <person name="Dekumyoy P."/>
            <person name="Varona S."/>
            <person name="Cuesta I."/>
            <person name="Sumanam S."/>
            <person name="Adisakwattana P."/>
            <person name="Gasser R.B."/>
            <person name="Hernandez-Gonzalez A."/>
            <person name="Young N.D."/>
            <person name="Perteguer M.J."/>
        </authorList>
    </citation>
    <scope>NUCLEOTIDE SEQUENCE [LARGE SCALE GENOMIC DNA]</scope>
    <source>
        <strain evidence="1">AL3</strain>
        <tissue evidence="1">Liver</tissue>
    </source>
</reference>
<name>A0ABD6EEF9_9BILA</name>
<proteinExistence type="predicted"/>